<dbReference type="EMBL" id="BNAT01000003">
    <property type="protein sequence ID" value="GHH84020.1"/>
    <property type="molecule type" value="Genomic_DNA"/>
</dbReference>
<gene>
    <name evidence="1" type="ORF">GCM10017771_12240</name>
</gene>
<reference evidence="1" key="1">
    <citation type="journal article" date="2014" name="Int. J. Syst. Evol. Microbiol.">
        <title>Complete genome sequence of Corynebacterium casei LMG S-19264T (=DSM 44701T), isolated from a smear-ripened cheese.</title>
        <authorList>
            <consortium name="US DOE Joint Genome Institute (JGI-PGF)"/>
            <person name="Walter F."/>
            <person name="Albersmeier A."/>
            <person name="Kalinowski J."/>
            <person name="Ruckert C."/>
        </authorList>
    </citation>
    <scope>NUCLEOTIDE SEQUENCE</scope>
    <source>
        <strain evidence="1">CGMCC 4.7403</strain>
    </source>
</reference>
<dbReference type="Proteomes" id="UP000603227">
    <property type="component" value="Unassembled WGS sequence"/>
</dbReference>
<keyword evidence="2" id="KW-1185">Reference proteome</keyword>
<dbReference type="AlphaFoldDB" id="A0A919GG25"/>
<sequence length="62" mass="6283">MGPILAYAPTLLRPFQTPTVTAGQGSGTRPMASWDAVFLAVGGNGGSQWFQRADGEDGGSGA</sequence>
<proteinExistence type="predicted"/>
<evidence type="ECO:0000313" key="1">
    <source>
        <dbReference type="EMBL" id="GHH84020.1"/>
    </source>
</evidence>
<accession>A0A919GG25</accession>
<organism evidence="1 2">
    <name type="scientific">Streptomyces capitiformicae</name>
    <dbReference type="NCBI Taxonomy" id="2014920"/>
    <lineage>
        <taxon>Bacteria</taxon>
        <taxon>Bacillati</taxon>
        <taxon>Actinomycetota</taxon>
        <taxon>Actinomycetes</taxon>
        <taxon>Kitasatosporales</taxon>
        <taxon>Streptomycetaceae</taxon>
        <taxon>Streptomyces</taxon>
    </lineage>
</organism>
<comment type="caution">
    <text evidence="1">The sequence shown here is derived from an EMBL/GenBank/DDBJ whole genome shotgun (WGS) entry which is preliminary data.</text>
</comment>
<reference evidence="1" key="2">
    <citation type="submission" date="2020-09" db="EMBL/GenBank/DDBJ databases">
        <authorList>
            <person name="Sun Q."/>
            <person name="Zhou Y."/>
        </authorList>
    </citation>
    <scope>NUCLEOTIDE SEQUENCE</scope>
    <source>
        <strain evidence="1">CGMCC 4.7403</strain>
    </source>
</reference>
<protein>
    <submittedName>
        <fullName evidence="1">Uncharacterized protein</fullName>
    </submittedName>
</protein>
<evidence type="ECO:0000313" key="2">
    <source>
        <dbReference type="Proteomes" id="UP000603227"/>
    </source>
</evidence>
<name>A0A919GG25_9ACTN</name>